<evidence type="ECO:0000313" key="26">
    <source>
        <dbReference type="RefSeq" id="XP_022136182.1"/>
    </source>
</evidence>
<feature type="signal peptide" evidence="23">
    <location>
        <begin position="1"/>
        <end position="20"/>
    </location>
</feature>
<keyword evidence="8" id="KW-0808">Transferase</keyword>
<evidence type="ECO:0000256" key="1">
    <source>
        <dbReference type="ARBA" id="ARBA00004251"/>
    </source>
</evidence>
<dbReference type="InterPro" id="IPR017441">
    <property type="entry name" value="Protein_kinase_ATP_BS"/>
</dbReference>
<dbReference type="SMART" id="SM00369">
    <property type="entry name" value="LRR_TYP"/>
    <property type="match status" value="7"/>
</dbReference>
<keyword evidence="11" id="KW-0677">Repeat</keyword>
<feature type="compositionally biased region" description="Polar residues" evidence="21">
    <location>
        <begin position="974"/>
        <end position="985"/>
    </location>
</feature>
<dbReference type="Pfam" id="PF08263">
    <property type="entry name" value="LRRNT_2"/>
    <property type="match status" value="1"/>
</dbReference>
<evidence type="ECO:0000256" key="4">
    <source>
        <dbReference type="ARBA" id="ARBA00022475"/>
    </source>
</evidence>
<keyword evidence="15 22" id="KW-1133">Transmembrane helix</keyword>
<keyword evidence="4" id="KW-1003">Cell membrane</keyword>
<dbReference type="FunFam" id="1.10.510.10:FF:000201">
    <property type="entry name" value="Leucine-rich repeat receptor-like serine/threonine-protein kinase"/>
    <property type="match status" value="1"/>
</dbReference>
<keyword evidence="12 20" id="KW-0547">Nucleotide-binding</keyword>
<evidence type="ECO:0000256" key="10">
    <source>
        <dbReference type="ARBA" id="ARBA00022729"/>
    </source>
</evidence>
<dbReference type="RefSeq" id="XP_022136182.1">
    <property type="nucleotide sequence ID" value="XM_022280490.1"/>
</dbReference>
<evidence type="ECO:0000256" key="8">
    <source>
        <dbReference type="ARBA" id="ARBA00022679"/>
    </source>
</evidence>
<evidence type="ECO:0000256" key="7">
    <source>
        <dbReference type="ARBA" id="ARBA00022614"/>
    </source>
</evidence>
<dbReference type="GO" id="GO:0005886">
    <property type="term" value="C:plasma membrane"/>
    <property type="evidence" value="ECO:0007669"/>
    <property type="project" value="UniProtKB-SubCell"/>
</dbReference>
<dbReference type="PROSITE" id="PS00108">
    <property type="entry name" value="PROTEIN_KINASE_ST"/>
    <property type="match status" value="1"/>
</dbReference>
<evidence type="ECO:0000256" key="11">
    <source>
        <dbReference type="ARBA" id="ARBA00022737"/>
    </source>
</evidence>
<keyword evidence="9 22" id="KW-0812">Transmembrane</keyword>
<comment type="subcellular location">
    <subcellularLocation>
        <location evidence="1">Cell membrane</location>
        <topology evidence="1">Single-pass type I membrane protein</topology>
    </subcellularLocation>
</comment>
<feature type="transmembrane region" description="Helical" evidence="22">
    <location>
        <begin position="624"/>
        <end position="646"/>
    </location>
</feature>
<dbReference type="SUPFAM" id="SSF52058">
    <property type="entry name" value="L domain-like"/>
    <property type="match status" value="1"/>
</dbReference>
<dbReference type="SUPFAM" id="SSF56112">
    <property type="entry name" value="Protein kinase-like (PK-like)"/>
    <property type="match status" value="1"/>
</dbReference>
<feature type="chain" id="PRO_5027012615" description="non-specific serine/threonine protein kinase" evidence="23">
    <location>
        <begin position="21"/>
        <end position="985"/>
    </location>
</feature>
<dbReference type="EC" id="2.7.11.1" evidence="3"/>
<keyword evidence="17" id="KW-0325">Glycoprotein</keyword>
<organism evidence="25 26">
    <name type="scientific">Momordica charantia</name>
    <name type="common">Bitter gourd</name>
    <name type="synonym">Balsam pear</name>
    <dbReference type="NCBI Taxonomy" id="3673"/>
    <lineage>
        <taxon>Eukaryota</taxon>
        <taxon>Viridiplantae</taxon>
        <taxon>Streptophyta</taxon>
        <taxon>Embryophyta</taxon>
        <taxon>Tracheophyta</taxon>
        <taxon>Spermatophyta</taxon>
        <taxon>Magnoliopsida</taxon>
        <taxon>eudicotyledons</taxon>
        <taxon>Gunneridae</taxon>
        <taxon>Pentapetalae</taxon>
        <taxon>rosids</taxon>
        <taxon>fabids</taxon>
        <taxon>Cucurbitales</taxon>
        <taxon>Cucurbitaceae</taxon>
        <taxon>Momordiceae</taxon>
        <taxon>Momordica</taxon>
    </lineage>
</organism>
<feature type="binding site" evidence="20">
    <location>
        <position position="709"/>
    </location>
    <ligand>
        <name>ATP</name>
        <dbReference type="ChEBI" id="CHEBI:30616"/>
    </ligand>
</feature>
<evidence type="ECO:0000256" key="19">
    <source>
        <dbReference type="ARBA" id="ARBA00048679"/>
    </source>
</evidence>
<dbReference type="FunFam" id="3.80.10.10:FF:000077">
    <property type="entry name" value="LRR receptor-like serine/threonine-protein kinase ERL1"/>
    <property type="match status" value="1"/>
</dbReference>
<evidence type="ECO:0000256" key="15">
    <source>
        <dbReference type="ARBA" id="ARBA00022989"/>
    </source>
</evidence>
<dbReference type="Proteomes" id="UP000504603">
    <property type="component" value="Unplaced"/>
</dbReference>
<evidence type="ECO:0000256" key="12">
    <source>
        <dbReference type="ARBA" id="ARBA00022741"/>
    </source>
</evidence>
<dbReference type="Pfam" id="PF00069">
    <property type="entry name" value="Pkinase"/>
    <property type="match status" value="1"/>
</dbReference>
<dbReference type="PROSITE" id="PS50011">
    <property type="entry name" value="PROTEIN_KINASE_DOM"/>
    <property type="match status" value="1"/>
</dbReference>
<dbReference type="InterPro" id="IPR032675">
    <property type="entry name" value="LRR_dom_sf"/>
</dbReference>
<comment type="catalytic activity">
    <reaction evidence="18">
        <text>L-threonyl-[protein] + ATP = O-phospho-L-threonyl-[protein] + ADP + H(+)</text>
        <dbReference type="Rhea" id="RHEA:46608"/>
        <dbReference type="Rhea" id="RHEA-COMP:11060"/>
        <dbReference type="Rhea" id="RHEA-COMP:11605"/>
        <dbReference type="ChEBI" id="CHEBI:15378"/>
        <dbReference type="ChEBI" id="CHEBI:30013"/>
        <dbReference type="ChEBI" id="CHEBI:30616"/>
        <dbReference type="ChEBI" id="CHEBI:61977"/>
        <dbReference type="ChEBI" id="CHEBI:456216"/>
        <dbReference type="EC" id="2.7.11.1"/>
    </reaction>
</comment>
<keyword evidence="6" id="KW-0597">Phosphoprotein</keyword>
<evidence type="ECO:0000256" key="5">
    <source>
        <dbReference type="ARBA" id="ARBA00022527"/>
    </source>
</evidence>
<evidence type="ECO:0000256" key="23">
    <source>
        <dbReference type="SAM" id="SignalP"/>
    </source>
</evidence>
<dbReference type="GO" id="GO:0051707">
    <property type="term" value="P:response to other organism"/>
    <property type="evidence" value="ECO:0007669"/>
    <property type="project" value="UniProtKB-ARBA"/>
</dbReference>
<dbReference type="FunFam" id="3.30.200.20:FF:000513">
    <property type="entry name" value="Receptor-like protein kinase HSL1"/>
    <property type="match status" value="1"/>
</dbReference>
<evidence type="ECO:0000256" key="18">
    <source>
        <dbReference type="ARBA" id="ARBA00047899"/>
    </source>
</evidence>
<evidence type="ECO:0000256" key="2">
    <source>
        <dbReference type="ARBA" id="ARBA00008684"/>
    </source>
</evidence>
<evidence type="ECO:0000256" key="20">
    <source>
        <dbReference type="PROSITE-ProRule" id="PRU10141"/>
    </source>
</evidence>
<dbReference type="GO" id="GO:0033612">
    <property type="term" value="F:receptor serine/threonine kinase binding"/>
    <property type="evidence" value="ECO:0007669"/>
    <property type="project" value="TreeGrafter"/>
</dbReference>
<evidence type="ECO:0000256" key="22">
    <source>
        <dbReference type="SAM" id="Phobius"/>
    </source>
</evidence>
<keyword evidence="7" id="KW-0433">Leucine-rich repeat</keyword>
<dbReference type="PANTHER" id="PTHR48056">
    <property type="entry name" value="LRR RECEPTOR-LIKE SERINE/THREONINE-PROTEIN KINASE-RELATED"/>
    <property type="match status" value="1"/>
</dbReference>
<evidence type="ECO:0000256" key="6">
    <source>
        <dbReference type="ARBA" id="ARBA00022553"/>
    </source>
</evidence>
<dbReference type="PRINTS" id="PR00019">
    <property type="entry name" value="LEURICHRPT"/>
</dbReference>
<keyword evidence="13" id="KW-0418">Kinase</keyword>
<sequence length="985" mass="107749">MPSVLFFLLLLLLFPPVVFPLNQEGLYLQRVKLGLSDPTQSLSSWNPRDDTPCNWSGVTCDSASGLVVAVDLSDFQLAGPFPAFICRLPSLSSLSLSNNAVNASLPDDVASCATLQRLNLSQNLLSGSIPGALSKIPDLRQLDLSGNNFSGDIPASFGGFRQLETLNLVDNLLNGTIPGTLGNISSLKQLQLAYNPFARSEIPSAFGNLTKLRDLWLANCNLVGQIPATVGGMARLKNLDLSNNRLSGPIPVALTEMKSLVQIELFNNSLSGELPSGFSNLTALRRIDLSMNHLTGTIPDELCSLQLESLNLFENRLEGPLPESIVRSPYLYELKLFNNKLSGELPGKLGQNSPLKHLDVSYNGFSGGIPENLCAKGTLEELILIYNLFSGRIPPSLGKCTSLSRIRMRNNKLSGAVPDDFWGLPNVYLLELVENSLSGSISSIISSARNLSILMISQNQFSGSIPEEIGSLSNLTELSGHANMFCGQIPGTLVKLSLLGKLDLSENKLSGELPNGIGALKRLNELNLENNRLSGNIPSEIGSLPVLNYLDLSSNRLSGSIPLELQNLKLNLLNLSNNLLSGELPPLYAEEIYRESFLGNPGLCSNVPSLCPRVGKRKDQGNVWLLRSIFLLAIVVFVVGVIWFFFKYKEFKKNKKGIAISKWRSFHKLGFSEYEIADCLSEDKVIGSGASGKVYKVVLKNGDVVAVKKLWQGARKEDTSLDSEKDGFEAEVETLGKIRHKNIVRLWCCCNTGNCKLLVYEYMPNGSLGDLLHGSRKRVLDWPTRYKVALDAAEGLSYLHHDCAPPIVHRDIKSNNILLDSEFGARVADFGLAKFLNAGKGSEPMSVIAGSCGYIAPEYAYTLRVNEKSDIYSFGVVILELVTGRPPNDPEFGEKDLANWVCATVDRKGLDQVIDQKLGSDYKEEIYRVLDVGLLCTSSFPINRPSMRRVVKLLQEAATETRPASATARKEPKLSSSFTEYASKH</sequence>
<evidence type="ECO:0000256" key="14">
    <source>
        <dbReference type="ARBA" id="ARBA00022840"/>
    </source>
</evidence>
<protein>
    <recommendedName>
        <fullName evidence="3">non-specific serine/threonine protein kinase</fullName>
        <ecNumber evidence="3">2.7.11.1</ecNumber>
    </recommendedName>
</protein>
<dbReference type="Gene3D" id="3.30.200.20">
    <property type="entry name" value="Phosphorylase Kinase, domain 1"/>
    <property type="match status" value="1"/>
</dbReference>
<evidence type="ECO:0000259" key="24">
    <source>
        <dbReference type="PROSITE" id="PS50011"/>
    </source>
</evidence>
<dbReference type="InterPro" id="IPR000719">
    <property type="entry name" value="Prot_kinase_dom"/>
</dbReference>
<comment type="similarity">
    <text evidence="2">Belongs to the protein kinase superfamily. Ser/Thr protein kinase family.</text>
</comment>
<dbReference type="AlphaFoldDB" id="A0A6J1C4V2"/>
<dbReference type="GO" id="GO:0004674">
    <property type="term" value="F:protein serine/threonine kinase activity"/>
    <property type="evidence" value="ECO:0007669"/>
    <property type="project" value="UniProtKB-KW"/>
</dbReference>
<keyword evidence="16 22" id="KW-0472">Membrane</keyword>
<dbReference type="InterPro" id="IPR011009">
    <property type="entry name" value="Kinase-like_dom_sf"/>
</dbReference>
<reference evidence="26" key="1">
    <citation type="submission" date="2025-08" db="UniProtKB">
        <authorList>
            <consortium name="RefSeq"/>
        </authorList>
    </citation>
    <scope>IDENTIFICATION</scope>
    <source>
        <strain evidence="26">OHB3-1</strain>
    </source>
</reference>
<keyword evidence="5" id="KW-0723">Serine/threonine-protein kinase</keyword>
<comment type="catalytic activity">
    <reaction evidence="19">
        <text>L-seryl-[protein] + ATP = O-phospho-L-seryl-[protein] + ADP + H(+)</text>
        <dbReference type="Rhea" id="RHEA:17989"/>
        <dbReference type="Rhea" id="RHEA-COMP:9863"/>
        <dbReference type="Rhea" id="RHEA-COMP:11604"/>
        <dbReference type="ChEBI" id="CHEBI:15378"/>
        <dbReference type="ChEBI" id="CHEBI:29999"/>
        <dbReference type="ChEBI" id="CHEBI:30616"/>
        <dbReference type="ChEBI" id="CHEBI:83421"/>
        <dbReference type="ChEBI" id="CHEBI:456216"/>
        <dbReference type="EC" id="2.7.11.1"/>
    </reaction>
</comment>
<dbReference type="InterPro" id="IPR050647">
    <property type="entry name" value="Plant_LRR-RLKs"/>
</dbReference>
<keyword evidence="14 20" id="KW-0067">ATP-binding</keyword>
<dbReference type="InterPro" id="IPR013210">
    <property type="entry name" value="LRR_N_plant-typ"/>
</dbReference>
<dbReference type="KEGG" id="mcha:111007938"/>
<dbReference type="SUPFAM" id="SSF52047">
    <property type="entry name" value="RNI-like"/>
    <property type="match status" value="1"/>
</dbReference>
<dbReference type="OrthoDB" id="2021138at2759"/>
<evidence type="ECO:0000256" key="9">
    <source>
        <dbReference type="ARBA" id="ARBA00022692"/>
    </source>
</evidence>
<dbReference type="InterPro" id="IPR003591">
    <property type="entry name" value="Leu-rich_rpt_typical-subtyp"/>
</dbReference>
<evidence type="ECO:0000256" key="17">
    <source>
        <dbReference type="ARBA" id="ARBA00023180"/>
    </source>
</evidence>
<proteinExistence type="inferred from homology"/>
<evidence type="ECO:0000256" key="3">
    <source>
        <dbReference type="ARBA" id="ARBA00012513"/>
    </source>
</evidence>
<dbReference type="Pfam" id="PF13855">
    <property type="entry name" value="LRR_8"/>
    <property type="match status" value="2"/>
</dbReference>
<name>A0A6J1C4V2_MOMCH</name>
<gene>
    <name evidence="26" type="primary">LOC111007938</name>
</gene>
<dbReference type="Gene3D" id="3.80.10.10">
    <property type="entry name" value="Ribonuclease Inhibitor"/>
    <property type="match status" value="3"/>
</dbReference>
<dbReference type="FunFam" id="3.80.10.10:FF:000453">
    <property type="entry name" value="Leucine-rich receptor-like protein kinase family protein"/>
    <property type="match status" value="1"/>
</dbReference>
<dbReference type="GO" id="GO:0005524">
    <property type="term" value="F:ATP binding"/>
    <property type="evidence" value="ECO:0007669"/>
    <property type="project" value="UniProtKB-UniRule"/>
</dbReference>
<dbReference type="InterPro" id="IPR001611">
    <property type="entry name" value="Leu-rich_rpt"/>
</dbReference>
<evidence type="ECO:0000256" key="13">
    <source>
        <dbReference type="ARBA" id="ARBA00022777"/>
    </source>
</evidence>
<keyword evidence="10 23" id="KW-0732">Signal</keyword>
<evidence type="ECO:0000313" key="25">
    <source>
        <dbReference type="Proteomes" id="UP000504603"/>
    </source>
</evidence>
<dbReference type="Pfam" id="PF00560">
    <property type="entry name" value="LRR_1"/>
    <property type="match status" value="7"/>
</dbReference>
<feature type="region of interest" description="Disordered" evidence="21">
    <location>
        <begin position="961"/>
        <end position="985"/>
    </location>
</feature>
<evidence type="ECO:0000256" key="16">
    <source>
        <dbReference type="ARBA" id="ARBA00023136"/>
    </source>
</evidence>
<dbReference type="PROSITE" id="PS00107">
    <property type="entry name" value="PROTEIN_KINASE_ATP"/>
    <property type="match status" value="1"/>
</dbReference>
<evidence type="ECO:0000256" key="21">
    <source>
        <dbReference type="SAM" id="MobiDB-lite"/>
    </source>
</evidence>
<accession>A0A6J1C4V2</accession>
<dbReference type="InterPro" id="IPR008271">
    <property type="entry name" value="Ser/Thr_kinase_AS"/>
</dbReference>
<dbReference type="GO" id="GO:0006952">
    <property type="term" value="P:defense response"/>
    <property type="evidence" value="ECO:0007669"/>
    <property type="project" value="UniProtKB-ARBA"/>
</dbReference>
<dbReference type="GeneID" id="111007938"/>
<feature type="domain" description="Protein kinase" evidence="24">
    <location>
        <begin position="680"/>
        <end position="974"/>
    </location>
</feature>
<dbReference type="SMART" id="SM00220">
    <property type="entry name" value="S_TKc"/>
    <property type="match status" value="1"/>
</dbReference>
<keyword evidence="25" id="KW-1185">Reference proteome</keyword>
<dbReference type="FunFam" id="3.80.10.10:FF:000215">
    <property type="entry name" value="Receptor-like protein kinase HSL1"/>
    <property type="match status" value="1"/>
</dbReference>
<dbReference type="Gene3D" id="1.10.510.10">
    <property type="entry name" value="Transferase(Phosphotransferase) domain 1"/>
    <property type="match status" value="1"/>
</dbReference>
<dbReference type="PANTHER" id="PTHR48056:SF84">
    <property type="entry name" value="PROTEIN KINASE DOMAIN-CONTAINING PROTEIN"/>
    <property type="match status" value="1"/>
</dbReference>
<dbReference type="GO" id="GO:0009791">
    <property type="term" value="P:post-embryonic development"/>
    <property type="evidence" value="ECO:0007669"/>
    <property type="project" value="UniProtKB-ARBA"/>
</dbReference>